<dbReference type="PANTHER" id="PTHR36055:SF1">
    <property type="entry name" value="C2H2-LIKE ZINC FINGER PROTEIN"/>
    <property type="match status" value="1"/>
</dbReference>
<dbReference type="Gene3D" id="1.10.600.10">
    <property type="entry name" value="Farnesyl Diphosphate Synthase"/>
    <property type="match status" value="1"/>
</dbReference>
<dbReference type="Proteomes" id="UP000636800">
    <property type="component" value="Chromosome 5"/>
</dbReference>
<gene>
    <name evidence="3" type="ORF">HPP92_011473</name>
</gene>
<organism evidence="3 4">
    <name type="scientific">Vanilla planifolia</name>
    <name type="common">Vanilla</name>
    <dbReference type="NCBI Taxonomy" id="51239"/>
    <lineage>
        <taxon>Eukaryota</taxon>
        <taxon>Viridiplantae</taxon>
        <taxon>Streptophyta</taxon>
        <taxon>Embryophyta</taxon>
        <taxon>Tracheophyta</taxon>
        <taxon>Spermatophyta</taxon>
        <taxon>Magnoliopsida</taxon>
        <taxon>Liliopsida</taxon>
        <taxon>Asparagales</taxon>
        <taxon>Orchidaceae</taxon>
        <taxon>Vanilloideae</taxon>
        <taxon>Vanilleae</taxon>
        <taxon>Vanilla</taxon>
    </lineage>
</organism>
<dbReference type="OrthoDB" id="1871428at2759"/>
<feature type="domain" description="Terpene synthase metal-binding" evidence="2">
    <location>
        <begin position="97"/>
        <end position="209"/>
    </location>
</feature>
<evidence type="ECO:0000313" key="4">
    <source>
        <dbReference type="Proteomes" id="UP000636800"/>
    </source>
</evidence>
<reference evidence="3 4" key="1">
    <citation type="journal article" date="2020" name="Nat. Food">
        <title>A phased Vanilla planifolia genome enables genetic improvement of flavour and production.</title>
        <authorList>
            <person name="Hasing T."/>
            <person name="Tang H."/>
            <person name="Brym M."/>
            <person name="Khazi F."/>
            <person name="Huang T."/>
            <person name="Chambers A.H."/>
        </authorList>
    </citation>
    <scope>NUCLEOTIDE SEQUENCE [LARGE SCALE GENOMIC DNA]</scope>
    <source>
        <tissue evidence="3">Leaf</tissue>
    </source>
</reference>
<feature type="region of interest" description="Disordered" evidence="1">
    <location>
        <begin position="1"/>
        <end position="23"/>
    </location>
</feature>
<name>A0A835R2X4_VANPL</name>
<accession>A0A835R2X4</accession>
<keyword evidence="4" id="KW-1185">Reference proteome</keyword>
<dbReference type="EMBL" id="JADCNL010000005">
    <property type="protein sequence ID" value="KAG0480615.1"/>
    <property type="molecule type" value="Genomic_DNA"/>
</dbReference>
<dbReference type="InterPro" id="IPR005630">
    <property type="entry name" value="Terpene_synthase_metal-bd"/>
</dbReference>
<dbReference type="AlphaFoldDB" id="A0A835R2X4"/>
<comment type="caution">
    <text evidence="3">The sequence shown here is derived from an EMBL/GenBank/DDBJ whole genome shotgun (WGS) entry which is preliminary data.</text>
</comment>
<dbReference type="InterPro" id="IPR008949">
    <property type="entry name" value="Isoprenoid_synthase_dom_sf"/>
</dbReference>
<dbReference type="SUPFAM" id="SSF48576">
    <property type="entry name" value="Terpenoid synthases"/>
    <property type="match status" value="1"/>
</dbReference>
<evidence type="ECO:0000256" key="1">
    <source>
        <dbReference type="SAM" id="MobiDB-lite"/>
    </source>
</evidence>
<proteinExistence type="predicted"/>
<evidence type="ECO:0000259" key="2">
    <source>
        <dbReference type="Pfam" id="PF03936"/>
    </source>
</evidence>
<dbReference type="GO" id="GO:0000287">
    <property type="term" value="F:magnesium ion binding"/>
    <property type="evidence" value="ECO:0007669"/>
    <property type="project" value="InterPro"/>
</dbReference>
<feature type="compositionally biased region" description="Basic residues" evidence="1">
    <location>
        <begin position="1"/>
        <end position="20"/>
    </location>
</feature>
<sequence>MALKHILHRGMRKRKPLSKVRHQEHAPQLKRAAGFRALKRSAMWSFSTLLVQGTLYPSVSTRNYYQGREYISRRRELIEDVRSLIRQPRGVIQQLELFDTLHQIGVAYHFEMEIKDLLSSMWSELCNAYLVELRWYYEGSTPTLDEYLENALVSISGVCSLTAAYCLSENLSTDALDTYEFFPSVARSSSLIFRLYNDLATSTDSSKNRDFLGEFWDKLSGDEAKELVSLKCVNLEDIIQASPSVFPVTSHELFSVLDDASENTLLCAGTALSVQKYVFDGEAVKSALEIQNLVAFTSFLEKELVKAWLADKDAEALRCQKLLVEEEEAAQKRQADLLEAKRLKKLRLKGQKTKDTSNIMDAEFKSVPIESTSKTFTNQQQQILDHSGLSIGNEEIKLRLSLHENCGEKSRSFIALSANENLSPHGVTGETSPKWVFPSEEAVQYMVCKTQRENDHQQQYSLRHAYLQARNLGSAFWDHQTSSVYKRHLDQKKLGLKMSNGCSASFPSYASSRQASESSDFLSIFNDPT</sequence>
<dbReference type="GO" id="GO:0010333">
    <property type="term" value="F:terpene synthase activity"/>
    <property type="evidence" value="ECO:0007669"/>
    <property type="project" value="InterPro"/>
</dbReference>
<protein>
    <recommendedName>
        <fullName evidence="2">Terpene synthase metal-binding domain-containing protein</fullName>
    </recommendedName>
</protein>
<evidence type="ECO:0000313" key="3">
    <source>
        <dbReference type="EMBL" id="KAG0480615.1"/>
    </source>
</evidence>
<dbReference type="Pfam" id="PF03936">
    <property type="entry name" value="Terpene_synth_C"/>
    <property type="match status" value="1"/>
</dbReference>
<dbReference type="PANTHER" id="PTHR36055">
    <property type="entry name" value="C2H2-LIKE ZINC FINGER PROTEIN"/>
    <property type="match status" value="1"/>
</dbReference>